<gene>
    <name evidence="1" type="ORF">HMPREF3221_01690</name>
</gene>
<protein>
    <submittedName>
        <fullName evidence="1">Uncharacterized protein</fullName>
    </submittedName>
</protein>
<proteinExistence type="predicted"/>
<dbReference type="PATRIC" id="fig|851.8.peg.1703"/>
<evidence type="ECO:0000313" key="1">
    <source>
        <dbReference type="EMBL" id="KXA18639.1"/>
    </source>
</evidence>
<dbReference type="EMBL" id="LRPY01000169">
    <property type="protein sequence ID" value="KXA18639.1"/>
    <property type="molecule type" value="Genomic_DNA"/>
</dbReference>
<reference evidence="2" key="1">
    <citation type="submission" date="2016-01" db="EMBL/GenBank/DDBJ databases">
        <authorList>
            <person name="Mitreva M."/>
            <person name="Pepin K.H."/>
            <person name="Mihindukulasuriya K.A."/>
            <person name="Fulton R."/>
            <person name="Fronick C."/>
            <person name="O'Laughlin M."/>
            <person name="Miner T."/>
            <person name="Herter B."/>
            <person name="Rosa B.A."/>
            <person name="Cordes M."/>
            <person name="Tomlinson C."/>
            <person name="Wollam A."/>
            <person name="Palsikar V.B."/>
            <person name="Mardis E.R."/>
            <person name="Wilson R.K."/>
        </authorList>
    </citation>
    <scope>NUCLEOTIDE SEQUENCE [LARGE SCALE GENOMIC DNA]</scope>
    <source>
        <strain evidence="2">MJR7757B</strain>
    </source>
</reference>
<organism evidence="1 2">
    <name type="scientific">Fusobacterium nucleatum</name>
    <dbReference type="NCBI Taxonomy" id="851"/>
    <lineage>
        <taxon>Bacteria</taxon>
        <taxon>Fusobacteriati</taxon>
        <taxon>Fusobacteriota</taxon>
        <taxon>Fusobacteriia</taxon>
        <taxon>Fusobacteriales</taxon>
        <taxon>Fusobacteriaceae</taxon>
        <taxon>Fusobacterium</taxon>
    </lineage>
</organism>
<dbReference type="Proteomes" id="UP000070401">
    <property type="component" value="Unassembled WGS sequence"/>
</dbReference>
<dbReference type="RefSeq" id="WP_060798662.1">
    <property type="nucleotide sequence ID" value="NZ_KQ956738.1"/>
</dbReference>
<sequence length="132" mass="15713">MGIHCYESEIGNNNIIVGGNYTVNQNILPKEKILNIFENMCDYYYLKNLSTYKLRLHNFILESLPYYKWTPEEEQDFFIVLGDTSEFLDEQISYYKAAIDVLPDSVDGKRLKWVYIKCKIIKFFRELFPVNN</sequence>
<keyword evidence="2" id="KW-1185">Reference proteome</keyword>
<name>A0A133NQS1_FUSNU</name>
<evidence type="ECO:0000313" key="2">
    <source>
        <dbReference type="Proteomes" id="UP000070401"/>
    </source>
</evidence>
<dbReference type="AlphaFoldDB" id="A0A133NQS1"/>
<accession>A0A133NQS1</accession>
<comment type="caution">
    <text evidence="1">The sequence shown here is derived from an EMBL/GenBank/DDBJ whole genome shotgun (WGS) entry which is preliminary data.</text>
</comment>